<dbReference type="AlphaFoldDB" id="A0A380CQD7"/>
<feature type="transmembrane region" description="Helical" evidence="1">
    <location>
        <begin position="77"/>
        <end position="98"/>
    </location>
</feature>
<feature type="transmembrane region" description="Helical" evidence="1">
    <location>
        <begin position="7"/>
        <end position="25"/>
    </location>
</feature>
<dbReference type="Proteomes" id="UP000254893">
    <property type="component" value="Unassembled WGS sequence"/>
</dbReference>
<accession>A0A380CQD7</accession>
<keyword evidence="1" id="KW-0472">Membrane</keyword>
<feature type="transmembrane region" description="Helical" evidence="1">
    <location>
        <begin position="110"/>
        <end position="131"/>
    </location>
</feature>
<evidence type="ECO:0000313" key="2">
    <source>
        <dbReference type="EMBL" id="SUJ26269.1"/>
    </source>
</evidence>
<dbReference type="EMBL" id="UGYW01000002">
    <property type="protein sequence ID" value="SUJ26269.1"/>
    <property type="molecule type" value="Genomic_DNA"/>
</dbReference>
<proteinExistence type="predicted"/>
<name>A0A380CQD7_SPHSI</name>
<dbReference type="RefSeq" id="WP_115171280.1">
    <property type="nucleotide sequence ID" value="NZ_UGYW01000002.1"/>
</dbReference>
<reference evidence="2 3" key="1">
    <citation type="submission" date="2018-06" db="EMBL/GenBank/DDBJ databases">
        <authorList>
            <consortium name="Pathogen Informatics"/>
            <person name="Doyle S."/>
        </authorList>
    </citation>
    <scope>NUCLEOTIDE SEQUENCE [LARGE SCALE GENOMIC DNA]</scope>
    <source>
        <strain evidence="2 3">NCTC11388</strain>
    </source>
</reference>
<gene>
    <name evidence="2" type="ORF">NCTC11388_03910</name>
</gene>
<protein>
    <submittedName>
        <fullName evidence="2">Uncharacterized protein</fullName>
    </submittedName>
</protein>
<keyword evidence="1" id="KW-1133">Transmembrane helix</keyword>
<evidence type="ECO:0000256" key="1">
    <source>
        <dbReference type="SAM" id="Phobius"/>
    </source>
</evidence>
<sequence length="132" mass="15571">MELQLKIIGILLIVLAGIHIIFPKYFNWKQELKSLNLINRQMMSIHTLFIGISVFLMGLLCYTSYYELIHTPLGKKICLGLGIIWFIRLIVQFLGYSTELWRGKKFETSIHILFCLLWIYFSIVFLSIYFIS</sequence>
<evidence type="ECO:0000313" key="3">
    <source>
        <dbReference type="Proteomes" id="UP000254893"/>
    </source>
</evidence>
<organism evidence="2 3">
    <name type="scientific">Sphingobacterium spiritivorum</name>
    <name type="common">Flavobacterium spiritivorum</name>
    <dbReference type="NCBI Taxonomy" id="258"/>
    <lineage>
        <taxon>Bacteria</taxon>
        <taxon>Pseudomonadati</taxon>
        <taxon>Bacteroidota</taxon>
        <taxon>Sphingobacteriia</taxon>
        <taxon>Sphingobacteriales</taxon>
        <taxon>Sphingobacteriaceae</taxon>
        <taxon>Sphingobacterium</taxon>
    </lineage>
</organism>
<keyword evidence="1" id="KW-0812">Transmembrane</keyword>
<feature type="transmembrane region" description="Helical" evidence="1">
    <location>
        <begin position="45"/>
        <end position="65"/>
    </location>
</feature>